<proteinExistence type="predicted"/>
<evidence type="ECO:0000313" key="1">
    <source>
        <dbReference type="EMBL" id="SVB95747.1"/>
    </source>
</evidence>
<accession>A0A382I943</accession>
<feature type="non-terminal residue" evidence="1">
    <location>
        <position position="85"/>
    </location>
</feature>
<sequence>MILKFRLLSLVIIYTILLGCNEQQNKSSSEENYEKIAYYSDSINTVRIDNISLTTINVLNNWIEYQELKEVISSLEKNEFSFFKD</sequence>
<dbReference type="EMBL" id="UINC01065754">
    <property type="protein sequence ID" value="SVB95747.1"/>
    <property type="molecule type" value="Genomic_DNA"/>
</dbReference>
<dbReference type="PROSITE" id="PS51257">
    <property type="entry name" value="PROKAR_LIPOPROTEIN"/>
    <property type="match status" value="1"/>
</dbReference>
<name>A0A382I943_9ZZZZ</name>
<gene>
    <name evidence="1" type="ORF">METZ01_LOCUS248601</name>
</gene>
<organism evidence="1">
    <name type="scientific">marine metagenome</name>
    <dbReference type="NCBI Taxonomy" id="408172"/>
    <lineage>
        <taxon>unclassified sequences</taxon>
        <taxon>metagenomes</taxon>
        <taxon>ecological metagenomes</taxon>
    </lineage>
</organism>
<reference evidence="1" key="1">
    <citation type="submission" date="2018-05" db="EMBL/GenBank/DDBJ databases">
        <authorList>
            <person name="Lanie J.A."/>
            <person name="Ng W.-L."/>
            <person name="Kazmierczak K.M."/>
            <person name="Andrzejewski T.M."/>
            <person name="Davidsen T.M."/>
            <person name="Wayne K.J."/>
            <person name="Tettelin H."/>
            <person name="Glass J.I."/>
            <person name="Rusch D."/>
            <person name="Podicherti R."/>
            <person name="Tsui H.-C.T."/>
            <person name="Winkler M.E."/>
        </authorList>
    </citation>
    <scope>NUCLEOTIDE SEQUENCE</scope>
</reference>
<dbReference type="AlphaFoldDB" id="A0A382I943"/>
<protein>
    <submittedName>
        <fullName evidence="1">Uncharacterized protein</fullName>
    </submittedName>
</protein>